<dbReference type="SUPFAM" id="SSF56024">
    <property type="entry name" value="Phospholipase D/nuclease"/>
    <property type="match status" value="2"/>
</dbReference>
<evidence type="ECO:0000259" key="1">
    <source>
        <dbReference type="PROSITE" id="PS50035"/>
    </source>
</evidence>
<gene>
    <name evidence="2" type="ORF">F3K02_09950</name>
</gene>
<dbReference type="GO" id="GO:0032049">
    <property type="term" value="P:cardiolipin biosynthetic process"/>
    <property type="evidence" value="ECO:0007669"/>
    <property type="project" value="UniProtKB-ARBA"/>
</dbReference>
<organism evidence="2 3">
    <name type="scientific">Hydrogenophaga aromaticivorans</name>
    <dbReference type="NCBI Taxonomy" id="2610898"/>
    <lineage>
        <taxon>Bacteria</taxon>
        <taxon>Pseudomonadati</taxon>
        <taxon>Pseudomonadota</taxon>
        <taxon>Betaproteobacteria</taxon>
        <taxon>Burkholderiales</taxon>
        <taxon>Comamonadaceae</taxon>
        <taxon>Hydrogenophaga</taxon>
    </lineage>
</organism>
<dbReference type="RefSeq" id="WP_177135477.1">
    <property type="nucleotide sequence ID" value="NZ_VYGV01000007.1"/>
</dbReference>
<keyword evidence="3" id="KW-1185">Reference proteome</keyword>
<sequence>MARWPRWIVVAGAATGLALVGAVVASNFIGGEKKIQRHITRLYSLDDPRFMDELGVLLGPPFLAGTRVQALLNGEQIFPPMLAAIRGAERSITFETYIYWSGDIGRQFAEALAERARQGVKVHVLLDWVGSVKMDDSLLAVMTQAGVQVKRFHPPHWSHLGRMNNRTHRKLLIVDGRVGFTGGVGVAPQWTGRAQDPEHWRDTHFAVEGPVVAQMQSVFIDNWIKVTGDVLHGPDYFPTLAPAGPGRAQMFSSSPSGGSESMQLMYLLSVTAASRSIDLSASYFVPDALTLQALVAAMQRGVRLRIIVPGKHIDSETVRKASRATWGPLLAAGAVIAEYTPTMYHCKVMIVDGMLVSVGSTNFDNRSFRLNDEATLNVVDKAFASAQTATFEDDLAKSHRVTHSAWLARPLRERLGETLASLLGTQL</sequence>
<protein>
    <submittedName>
        <fullName evidence="2">Cardiolipin synthase B</fullName>
    </submittedName>
</protein>
<dbReference type="Pfam" id="PF13091">
    <property type="entry name" value="PLDc_2"/>
    <property type="match status" value="2"/>
</dbReference>
<dbReference type="Proteomes" id="UP000545507">
    <property type="component" value="Unassembled WGS sequence"/>
</dbReference>
<dbReference type="PANTHER" id="PTHR21248">
    <property type="entry name" value="CARDIOLIPIN SYNTHASE"/>
    <property type="match status" value="1"/>
</dbReference>
<dbReference type="SMART" id="SM00155">
    <property type="entry name" value="PLDc"/>
    <property type="match status" value="2"/>
</dbReference>
<name>A0A7Y8GW33_9BURK</name>
<evidence type="ECO:0000313" key="2">
    <source>
        <dbReference type="EMBL" id="NWF45566.1"/>
    </source>
</evidence>
<dbReference type="GO" id="GO:0016020">
    <property type="term" value="C:membrane"/>
    <property type="evidence" value="ECO:0007669"/>
    <property type="project" value="TreeGrafter"/>
</dbReference>
<dbReference type="GO" id="GO:0008808">
    <property type="term" value="F:cardiolipin synthase activity"/>
    <property type="evidence" value="ECO:0007669"/>
    <property type="project" value="TreeGrafter"/>
</dbReference>
<dbReference type="Gene3D" id="3.30.870.10">
    <property type="entry name" value="Endonuclease Chain A"/>
    <property type="match status" value="2"/>
</dbReference>
<dbReference type="InterPro" id="IPR001736">
    <property type="entry name" value="PLipase_D/transphosphatidylase"/>
</dbReference>
<dbReference type="AlphaFoldDB" id="A0A7Y8GW33"/>
<feature type="domain" description="PLD phosphodiesterase" evidence="1">
    <location>
        <begin position="163"/>
        <end position="190"/>
    </location>
</feature>
<reference evidence="2 3" key="1">
    <citation type="submission" date="2019-09" db="EMBL/GenBank/DDBJ databases">
        <title>Hydrogenophaga aromatica sp. nov., isolated from a para-xylene-degrading enrichment culture.</title>
        <authorList>
            <person name="Tancsics A."/>
            <person name="Banerjee S."/>
        </authorList>
    </citation>
    <scope>NUCLEOTIDE SEQUENCE [LARGE SCALE GENOMIC DNA]</scope>
    <source>
        <strain evidence="2 3">D2P1</strain>
    </source>
</reference>
<accession>A0A7Y8GW33</accession>
<dbReference type="PANTHER" id="PTHR21248:SF22">
    <property type="entry name" value="PHOSPHOLIPASE D"/>
    <property type="match status" value="1"/>
</dbReference>
<proteinExistence type="predicted"/>
<dbReference type="InterPro" id="IPR025202">
    <property type="entry name" value="PLD-like_dom"/>
</dbReference>
<feature type="domain" description="PLD phosphodiesterase" evidence="1">
    <location>
        <begin position="340"/>
        <end position="367"/>
    </location>
</feature>
<dbReference type="CDD" id="cd09159">
    <property type="entry name" value="PLDc_ybhO_like_2"/>
    <property type="match status" value="1"/>
</dbReference>
<dbReference type="PROSITE" id="PS50035">
    <property type="entry name" value="PLD"/>
    <property type="match status" value="2"/>
</dbReference>
<comment type="caution">
    <text evidence="2">The sequence shown here is derived from an EMBL/GenBank/DDBJ whole genome shotgun (WGS) entry which is preliminary data.</text>
</comment>
<dbReference type="CDD" id="cd09110">
    <property type="entry name" value="PLDc_CLS_1"/>
    <property type="match status" value="1"/>
</dbReference>
<evidence type="ECO:0000313" key="3">
    <source>
        <dbReference type="Proteomes" id="UP000545507"/>
    </source>
</evidence>
<dbReference type="EMBL" id="VYGV01000007">
    <property type="protein sequence ID" value="NWF45566.1"/>
    <property type="molecule type" value="Genomic_DNA"/>
</dbReference>